<name>A0A6A4GC04_9AGAR</name>
<proteinExistence type="predicted"/>
<evidence type="ECO:0000313" key="3">
    <source>
        <dbReference type="Proteomes" id="UP000799118"/>
    </source>
</evidence>
<keyword evidence="3" id="KW-1185">Reference proteome</keyword>
<dbReference type="OrthoDB" id="3059504at2759"/>
<gene>
    <name evidence="2" type="ORF">BT96DRAFT_1027441</name>
</gene>
<evidence type="ECO:0000313" key="2">
    <source>
        <dbReference type="EMBL" id="KAE9382973.1"/>
    </source>
</evidence>
<feature type="region of interest" description="Disordered" evidence="1">
    <location>
        <begin position="264"/>
        <end position="333"/>
    </location>
</feature>
<organism evidence="2 3">
    <name type="scientific">Gymnopus androsaceus JB14</name>
    <dbReference type="NCBI Taxonomy" id="1447944"/>
    <lineage>
        <taxon>Eukaryota</taxon>
        <taxon>Fungi</taxon>
        <taxon>Dikarya</taxon>
        <taxon>Basidiomycota</taxon>
        <taxon>Agaricomycotina</taxon>
        <taxon>Agaricomycetes</taxon>
        <taxon>Agaricomycetidae</taxon>
        <taxon>Agaricales</taxon>
        <taxon>Marasmiineae</taxon>
        <taxon>Omphalotaceae</taxon>
        <taxon>Gymnopus</taxon>
    </lineage>
</organism>
<sequence>MSNETSNFGKSAIKELESTFNRCALCLTGANGMLHNCPILDHGERGGVLLEEAIDDHLVSSNFSRKHAENGIRLCPTCHLSWMTSIGILPALAFVPCAEISRYILRKLREDRDTTVDQILLDLENDGDPETVEARCFQDLYQLLPVPRSPTPNAIATSFFPDVVHYVSGRFRKGKSRKARSYRIFDDGKIPLQLKRKLGQITTAPISNVGVTEDGSKLYWHLPRRSFGAFLAVTIHFVAMVKLSMCESETYELIQYLHKAYRDAPESRQVGKKSKGKSGSSIQPKRRKKNEDGNGKGSKASGDGSGNGGANKAAGRKLTGRRRDASKSLKNSS</sequence>
<dbReference type="Proteomes" id="UP000799118">
    <property type="component" value="Unassembled WGS sequence"/>
</dbReference>
<evidence type="ECO:0000256" key="1">
    <source>
        <dbReference type="SAM" id="MobiDB-lite"/>
    </source>
</evidence>
<reference evidence="2" key="1">
    <citation type="journal article" date="2019" name="Environ. Microbiol.">
        <title>Fungal ecological strategies reflected in gene transcription - a case study of two litter decomposers.</title>
        <authorList>
            <person name="Barbi F."/>
            <person name="Kohler A."/>
            <person name="Barry K."/>
            <person name="Baskaran P."/>
            <person name="Daum C."/>
            <person name="Fauchery L."/>
            <person name="Ihrmark K."/>
            <person name="Kuo A."/>
            <person name="LaButti K."/>
            <person name="Lipzen A."/>
            <person name="Morin E."/>
            <person name="Grigoriev I.V."/>
            <person name="Henrissat B."/>
            <person name="Lindahl B."/>
            <person name="Martin F."/>
        </authorList>
    </citation>
    <scope>NUCLEOTIDE SEQUENCE</scope>
    <source>
        <strain evidence="2">JB14</strain>
    </source>
</reference>
<dbReference type="EMBL" id="ML770802">
    <property type="protein sequence ID" value="KAE9382973.1"/>
    <property type="molecule type" value="Genomic_DNA"/>
</dbReference>
<protein>
    <submittedName>
        <fullName evidence="2">Uncharacterized protein</fullName>
    </submittedName>
</protein>
<accession>A0A6A4GC04</accession>
<dbReference type="AlphaFoldDB" id="A0A6A4GC04"/>